<keyword evidence="3" id="KW-1185">Reference proteome</keyword>
<name>A0A4R6IFS6_9MOLU</name>
<dbReference type="EMBL" id="SNWN01000010">
    <property type="protein sequence ID" value="TDO20497.1"/>
    <property type="molecule type" value="Genomic_DNA"/>
</dbReference>
<feature type="transmembrane region" description="Helical" evidence="1">
    <location>
        <begin position="72"/>
        <end position="94"/>
    </location>
</feature>
<feature type="transmembrane region" description="Helical" evidence="1">
    <location>
        <begin position="263"/>
        <end position="285"/>
    </location>
</feature>
<dbReference type="InterPro" id="IPR009825">
    <property type="entry name" value="ECF_substrate-spec-like"/>
</dbReference>
<accession>A0A4R6IFS6</accession>
<dbReference type="Pfam" id="PF07155">
    <property type="entry name" value="ECF-ribofla_trS"/>
    <property type="match status" value="1"/>
</dbReference>
<organism evidence="2 3">
    <name type="scientific">Mycoplasma testudineum</name>
    <dbReference type="NCBI Taxonomy" id="244584"/>
    <lineage>
        <taxon>Bacteria</taxon>
        <taxon>Bacillati</taxon>
        <taxon>Mycoplasmatota</taxon>
        <taxon>Mollicutes</taxon>
        <taxon>Mycoplasmataceae</taxon>
        <taxon>Mycoplasma</taxon>
    </lineage>
</organism>
<feature type="transmembrane region" description="Helical" evidence="1">
    <location>
        <begin position="235"/>
        <end position="256"/>
    </location>
</feature>
<dbReference type="Gene3D" id="1.10.1760.20">
    <property type="match status" value="1"/>
</dbReference>
<comment type="caution">
    <text evidence="2">The sequence shown here is derived from an EMBL/GenBank/DDBJ whole genome shotgun (WGS) entry which is preliminary data.</text>
</comment>
<keyword evidence="1" id="KW-0472">Membrane</keyword>
<dbReference type="OrthoDB" id="397639at2"/>
<reference evidence="2 3" key="1">
    <citation type="submission" date="2019-03" db="EMBL/GenBank/DDBJ databases">
        <title>Genomic Encyclopedia of Archaeal and Bacterial Type Strains, Phase II (KMG-II): from individual species to whole genera.</title>
        <authorList>
            <person name="Goeker M."/>
        </authorList>
    </citation>
    <scope>NUCLEOTIDE SEQUENCE [LARGE SCALE GENOMIC DNA]</scope>
    <source>
        <strain evidence="2 3">ATCC 700618</strain>
    </source>
</reference>
<feature type="transmembrane region" description="Helical" evidence="1">
    <location>
        <begin position="305"/>
        <end position="325"/>
    </location>
</feature>
<sequence length="337" mass="38411">MKNRKILPWFGIISALLSTRKKYWTIRKITFVAILISISITLAIIGATIIPIASIPSYKLSFTGLPVKISGFIFGPVIGFFIGVVADLLSFLFLPSFFHWGYVLISGVNGIVPGLVGIFFFKIINNLVDRRQKIISQKKVINELEFEKTIEFDNPSRLKNIEKSLRQKRISLEKLESKKSTKVLSENQLAKKLTWIYFFSGLLLLMITGSLNLVVIFTVLSREAIEDSFVKSPEILAAITSVGVVTISLYLFFARFKLDPKKYYVIVAIVSFSIILEATQVYFLAYTDNSALKIDFLPSLVQHVIFAPVKIWFNMTIIYFSWRVINYLLHRNQNISL</sequence>
<dbReference type="GO" id="GO:0016020">
    <property type="term" value="C:membrane"/>
    <property type="evidence" value="ECO:0007669"/>
    <property type="project" value="InterPro"/>
</dbReference>
<keyword evidence="1" id="KW-1133">Transmembrane helix</keyword>
<evidence type="ECO:0000313" key="3">
    <source>
        <dbReference type="Proteomes" id="UP000295518"/>
    </source>
</evidence>
<dbReference type="AlphaFoldDB" id="A0A4R6IFS6"/>
<protein>
    <submittedName>
        <fullName evidence="2">ECF transporter S component (Folate family)</fullName>
    </submittedName>
</protein>
<evidence type="ECO:0000256" key="1">
    <source>
        <dbReference type="SAM" id="Phobius"/>
    </source>
</evidence>
<gene>
    <name evidence="2" type="ORF">EI74_0327</name>
</gene>
<feature type="transmembrane region" description="Helical" evidence="1">
    <location>
        <begin position="195"/>
        <end position="220"/>
    </location>
</feature>
<feature type="transmembrane region" description="Helical" evidence="1">
    <location>
        <begin position="31"/>
        <end position="52"/>
    </location>
</feature>
<evidence type="ECO:0000313" key="2">
    <source>
        <dbReference type="EMBL" id="TDO20497.1"/>
    </source>
</evidence>
<keyword evidence="1" id="KW-0812">Transmembrane</keyword>
<dbReference type="Proteomes" id="UP000295518">
    <property type="component" value="Unassembled WGS sequence"/>
</dbReference>
<feature type="transmembrane region" description="Helical" evidence="1">
    <location>
        <begin position="100"/>
        <end position="124"/>
    </location>
</feature>
<proteinExistence type="predicted"/>